<evidence type="ECO:0000256" key="1">
    <source>
        <dbReference type="PIRSR" id="PIRSR000390-1"/>
    </source>
</evidence>
<organism evidence="4 5">
    <name type="scientific">Pelotomaculum schinkii</name>
    <dbReference type="NCBI Taxonomy" id="78350"/>
    <lineage>
        <taxon>Bacteria</taxon>
        <taxon>Bacillati</taxon>
        <taxon>Bacillota</taxon>
        <taxon>Clostridia</taxon>
        <taxon>Eubacteriales</taxon>
        <taxon>Desulfotomaculaceae</taxon>
        <taxon>Pelotomaculum</taxon>
    </lineage>
</organism>
<feature type="modified residue" description="N6-(pyridoxal phosphate)lysine" evidence="2">
    <location>
        <position position="181"/>
    </location>
</feature>
<reference evidence="4 5" key="1">
    <citation type="journal article" date="2018" name="Environ. Microbiol.">
        <title>Novel energy conservation strategies and behaviour of Pelotomaculum schinkii driving syntrophic propionate catabolism.</title>
        <authorList>
            <person name="Hidalgo-Ahumada C.A.P."/>
            <person name="Nobu M.K."/>
            <person name="Narihiro T."/>
            <person name="Tamaki H."/>
            <person name="Liu W.T."/>
            <person name="Kamagata Y."/>
            <person name="Stams A.J.M."/>
            <person name="Imachi H."/>
            <person name="Sousa D.Z."/>
        </authorList>
    </citation>
    <scope>NUCLEOTIDE SEQUENCE [LARGE SCALE GENOMIC DNA]</scope>
    <source>
        <strain evidence="4 5">HH</strain>
    </source>
</reference>
<evidence type="ECO:0000313" key="4">
    <source>
        <dbReference type="EMBL" id="TEB06616.1"/>
    </source>
</evidence>
<dbReference type="InterPro" id="IPR015422">
    <property type="entry name" value="PyrdxlP-dep_Trfase_small"/>
</dbReference>
<evidence type="ECO:0000256" key="3">
    <source>
        <dbReference type="RuleBase" id="RU004508"/>
    </source>
</evidence>
<dbReference type="SUPFAM" id="SSF53383">
    <property type="entry name" value="PLP-dependent transferases"/>
    <property type="match status" value="1"/>
</dbReference>
<comment type="caution">
    <text evidence="4">The sequence shown here is derived from an EMBL/GenBank/DDBJ whole genome shotgun (WGS) entry which is preliminary data.</text>
</comment>
<dbReference type="AlphaFoldDB" id="A0A4Y7RCR4"/>
<dbReference type="Gene3D" id="3.90.1150.10">
    <property type="entry name" value="Aspartate Aminotransferase, domain 1"/>
    <property type="match status" value="1"/>
</dbReference>
<dbReference type="PIRSF" id="PIRSF000390">
    <property type="entry name" value="PLP_StrS"/>
    <property type="match status" value="1"/>
</dbReference>
<dbReference type="InterPro" id="IPR015421">
    <property type="entry name" value="PyrdxlP-dep_Trfase_major"/>
</dbReference>
<dbReference type="InterPro" id="IPR015424">
    <property type="entry name" value="PyrdxlP-dep_Trfase"/>
</dbReference>
<accession>A0A4Y7RCR4</accession>
<dbReference type="RefSeq" id="WP_134216930.1">
    <property type="nucleotide sequence ID" value="NZ_QFGA01000001.1"/>
</dbReference>
<keyword evidence="4" id="KW-0808">Transferase</keyword>
<proteinExistence type="inferred from homology"/>
<dbReference type="EMBL" id="QFGA01000001">
    <property type="protein sequence ID" value="TEB06616.1"/>
    <property type="molecule type" value="Genomic_DNA"/>
</dbReference>
<keyword evidence="2 3" id="KW-0663">Pyridoxal phosphate</keyword>
<evidence type="ECO:0000256" key="2">
    <source>
        <dbReference type="PIRSR" id="PIRSR000390-2"/>
    </source>
</evidence>
<keyword evidence="4" id="KW-0032">Aminotransferase</keyword>
<dbReference type="Pfam" id="PF01041">
    <property type="entry name" value="DegT_DnrJ_EryC1"/>
    <property type="match status" value="1"/>
</dbReference>
<dbReference type="CDD" id="cd00616">
    <property type="entry name" value="AHBA_syn"/>
    <property type="match status" value="1"/>
</dbReference>
<dbReference type="InterPro" id="IPR000653">
    <property type="entry name" value="DegT/StrS_aminotransferase"/>
</dbReference>
<dbReference type="Proteomes" id="UP000298324">
    <property type="component" value="Unassembled WGS sequence"/>
</dbReference>
<dbReference type="PANTHER" id="PTHR30244:SF39">
    <property type="entry name" value="BLR3650 PROTEIN"/>
    <property type="match status" value="1"/>
</dbReference>
<dbReference type="PANTHER" id="PTHR30244">
    <property type="entry name" value="TRANSAMINASE"/>
    <property type="match status" value="1"/>
</dbReference>
<sequence>MIVPLSCPDIGNRERDLINEVLNSNVLSIGPKIALFERLVAEYLQVKEAVAVNSGTSGLHLAVRALGIGEGDEVITTPFSFISSSNCLIFEKARPVFADIDPVTFNIDPEQIESRITPKTRAILPVHVFGRPADMDTIFKIATKKGIFVIEDACEAIGASYHGKKVGTECDAGVFAFYPNKQITTGEGGIITTNNSDVASLCRSMRNQGRSEEDGGWLNHCRLGYNYRLDELSAALGVAQIERIDEILAKRESAARAYSVKLKKIKGVMTPNETPGVRISWFVYVVSLAHGIDRNSVMNHLQKNGIGCRPYFQPLHLQPFYRKSFGYSEGDYPNTERISSSTLALPFFNDITEQQMDYVVDVLQQAIELVSC</sequence>
<dbReference type="GO" id="GO:0000271">
    <property type="term" value="P:polysaccharide biosynthetic process"/>
    <property type="evidence" value="ECO:0007669"/>
    <property type="project" value="TreeGrafter"/>
</dbReference>
<gene>
    <name evidence="4" type="primary">arnB_1</name>
    <name evidence="4" type="ORF">Psch_00148</name>
</gene>
<keyword evidence="5" id="KW-1185">Reference proteome</keyword>
<dbReference type="Gene3D" id="3.40.640.10">
    <property type="entry name" value="Type I PLP-dependent aspartate aminotransferase-like (Major domain)"/>
    <property type="match status" value="1"/>
</dbReference>
<dbReference type="EC" id="2.6.1.87" evidence="4"/>
<evidence type="ECO:0000313" key="5">
    <source>
        <dbReference type="Proteomes" id="UP000298324"/>
    </source>
</evidence>
<name>A0A4Y7RCR4_9FIRM</name>
<dbReference type="GO" id="GO:0030170">
    <property type="term" value="F:pyridoxal phosphate binding"/>
    <property type="evidence" value="ECO:0007669"/>
    <property type="project" value="TreeGrafter"/>
</dbReference>
<comment type="similarity">
    <text evidence="3">Belongs to the DegT/DnrJ/EryC1 family.</text>
</comment>
<dbReference type="GO" id="GO:0099620">
    <property type="term" value="F:UDP-4-amino-4-deoxy-L-arabinose aminotransferase"/>
    <property type="evidence" value="ECO:0007669"/>
    <property type="project" value="UniProtKB-EC"/>
</dbReference>
<feature type="active site" description="Proton acceptor" evidence="1">
    <location>
        <position position="181"/>
    </location>
</feature>
<protein>
    <submittedName>
        <fullName evidence="4">UDP-4-amino-4-deoxy-L-arabinose--oxoglutarate aminotransferase</fullName>
        <ecNumber evidence="4">2.6.1.87</ecNumber>
    </submittedName>
</protein>